<gene>
    <name evidence="4" type="ORF">EJB05_50554</name>
</gene>
<name>A0A5J9SZC9_9POAL</name>
<evidence type="ECO:0000256" key="1">
    <source>
        <dbReference type="ARBA" id="ARBA00022630"/>
    </source>
</evidence>
<protein>
    <recommendedName>
        <fullName evidence="3">Berberine/berberine-like domain-containing protein</fullName>
    </recommendedName>
</protein>
<keyword evidence="5" id="KW-1185">Reference proteome</keyword>
<evidence type="ECO:0000256" key="2">
    <source>
        <dbReference type="ARBA" id="ARBA00022827"/>
    </source>
</evidence>
<proteinExistence type="predicted"/>
<dbReference type="Pfam" id="PF08031">
    <property type="entry name" value="BBE"/>
    <property type="match status" value="1"/>
</dbReference>
<dbReference type="PANTHER" id="PTHR32448">
    <property type="entry name" value="OS08G0158400 PROTEIN"/>
    <property type="match status" value="1"/>
</dbReference>
<comment type="caution">
    <text evidence="4">The sequence shown here is derived from an EMBL/GenBank/DDBJ whole genome shotgun (WGS) entry which is preliminary data.</text>
</comment>
<evidence type="ECO:0000313" key="5">
    <source>
        <dbReference type="Proteomes" id="UP000324897"/>
    </source>
</evidence>
<dbReference type="InterPro" id="IPR012951">
    <property type="entry name" value="BBE"/>
</dbReference>
<dbReference type="GO" id="GO:0016491">
    <property type="term" value="F:oxidoreductase activity"/>
    <property type="evidence" value="ECO:0007669"/>
    <property type="project" value="InterPro"/>
</dbReference>
<accession>A0A5J9SZC9</accession>
<reference evidence="4 5" key="1">
    <citation type="journal article" date="2019" name="Sci. Rep.">
        <title>A high-quality genome of Eragrostis curvula grass provides insights into Poaceae evolution and supports new strategies to enhance forage quality.</title>
        <authorList>
            <person name="Carballo J."/>
            <person name="Santos B.A.C.M."/>
            <person name="Zappacosta D."/>
            <person name="Garbus I."/>
            <person name="Selva J.P."/>
            <person name="Gallo C.A."/>
            <person name="Diaz A."/>
            <person name="Albertini E."/>
            <person name="Caccamo M."/>
            <person name="Echenique V."/>
        </authorList>
    </citation>
    <scope>NUCLEOTIDE SEQUENCE [LARGE SCALE GENOMIC DNA]</scope>
    <source>
        <strain evidence="5">cv. Victoria</strain>
        <tissue evidence="4">Leaf</tissue>
    </source>
</reference>
<evidence type="ECO:0000313" key="4">
    <source>
        <dbReference type="EMBL" id="TVU03881.1"/>
    </source>
</evidence>
<dbReference type="GO" id="GO:0050660">
    <property type="term" value="F:flavin adenine dinucleotide binding"/>
    <property type="evidence" value="ECO:0007669"/>
    <property type="project" value="InterPro"/>
</dbReference>
<dbReference type="Gene3D" id="3.40.462.20">
    <property type="match status" value="1"/>
</dbReference>
<feature type="non-terminal residue" evidence="4">
    <location>
        <position position="1"/>
    </location>
</feature>
<dbReference type="AlphaFoldDB" id="A0A5J9SZC9"/>
<dbReference type="Gramene" id="TVU03881">
    <property type="protein sequence ID" value="TVU03881"/>
    <property type="gene ID" value="EJB05_50554"/>
</dbReference>
<sequence length="332" mass="36533">MGEDVFWAIRGGGGGGSWGVVYAWKIRLVEVPKTVTVFTPTRNGTKAALAGLVHRWQFVAPALPDEFYLSVNLTIGGPPIWQQEDAVISVFLGPKELALSVLREKFPELDLAEAEVSETSWIESAARLAGLSSAADLASRVPNPKAASPKRAFQTKTDFVRQPIPRDGLTALLRFLAGGPPGGYVSLDPYGGAMARAGAGDTPFPHRAGVLYGAVYVVVWEPTADDVRAWWDVEPYSRWLQSLYWAVMLPYVSRDPRAAYVNYLDLDLDPRFGEESIRVNRSLSAVDRARVTWGAAYFTVENYDRLVRAKTLIDPDNVFNHAQSIPPLQKQG</sequence>
<evidence type="ECO:0000259" key="3">
    <source>
        <dbReference type="Pfam" id="PF08031"/>
    </source>
</evidence>
<dbReference type="Proteomes" id="UP000324897">
    <property type="component" value="Unassembled WGS sequence"/>
</dbReference>
<dbReference type="EMBL" id="RWGY01000132">
    <property type="protein sequence ID" value="TVU03881.1"/>
    <property type="molecule type" value="Genomic_DNA"/>
</dbReference>
<feature type="domain" description="Berberine/berberine-like" evidence="3">
    <location>
        <begin position="259"/>
        <end position="326"/>
    </location>
</feature>
<keyword evidence="2" id="KW-0274">FAD</keyword>
<keyword evidence="1" id="KW-0285">Flavoprotein</keyword>
<dbReference type="OrthoDB" id="407275at2759"/>
<organism evidence="4 5">
    <name type="scientific">Eragrostis curvula</name>
    <name type="common">weeping love grass</name>
    <dbReference type="NCBI Taxonomy" id="38414"/>
    <lineage>
        <taxon>Eukaryota</taxon>
        <taxon>Viridiplantae</taxon>
        <taxon>Streptophyta</taxon>
        <taxon>Embryophyta</taxon>
        <taxon>Tracheophyta</taxon>
        <taxon>Spermatophyta</taxon>
        <taxon>Magnoliopsida</taxon>
        <taxon>Liliopsida</taxon>
        <taxon>Poales</taxon>
        <taxon>Poaceae</taxon>
        <taxon>PACMAD clade</taxon>
        <taxon>Chloridoideae</taxon>
        <taxon>Eragrostideae</taxon>
        <taxon>Eragrostidinae</taxon>
        <taxon>Eragrostis</taxon>
    </lineage>
</organism>